<evidence type="ECO:0000256" key="5">
    <source>
        <dbReference type="ARBA" id="ARBA00023014"/>
    </source>
</evidence>
<feature type="domain" description="4Fe-4S ferredoxin-type" evidence="6">
    <location>
        <begin position="61"/>
        <end position="90"/>
    </location>
</feature>
<dbReference type="PANTHER" id="PTHR32479">
    <property type="entry name" value="GLYCOLATE OXIDASE IRON-SULFUR SUBUNIT"/>
    <property type="match status" value="1"/>
</dbReference>
<dbReference type="GO" id="GO:0016491">
    <property type="term" value="F:oxidoreductase activity"/>
    <property type="evidence" value="ECO:0007669"/>
    <property type="project" value="UniProtKB-ARBA"/>
</dbReference>
<feature type="domain" description="4Fe-4S ferredoxin-type" evidence="6">
    <location>
        <begin position="10"/>
        <end position="39"/>
    </location>
</feature>
<accession>A0A1T4VI81</accession>
<dbReference type="STRING" id="1121442.SAMN02745702_00365"/>
<proteinExistence type="predicted"/>
<keyword evidence="2" id="KW-0479">Metal-binding</keyword>
<dbReference type="PROSITE" id="PS00198">
    <property type="entry name" value="4FE4S_FER_1"/>
    <property type="match status" value="2"/>
</dbReference>
<keyword evidence="5" id="KW-0411">Iron-sulfur</keyword>
<name>A0A1T4VI81_9BACT</name>
<dbReference type="InterPro" id="IPR017896">
    <property type="entry name" value="4Fe4S_Fe-S-bd"/>
</dbReference>
<evidence type="ECO:0000256" key="4">
    <source>
        <dbReference type="ARBA" id="ARBA00023004"/>
    </source>
</evidence>
<dbReference type="OrthoDB" id="9770306at2"/>
<dbReference type="Gene3D" id="1.10.1060.10">
    <property type="entry name" value="Alpha-helical ferredoxin"/>
    <property type="match status" value="1"/>
</dbReference>
<reference evidence="7 8" key="1">
    <citation type="submission" date="2017-02" db="EMBL/GenBank/DDBJ databases">
        <authorList>
            <person name="Peterson S.W."/>
        </authorList>
    </citation>
    <scope>NUCLEOTIDE SEQUENCE [LARGE SCALE GENOMIC DNA]</scope>
    <source>
        <strain evidence="7 8">DSM 18034</strain>
    </source>
</reference>
<dbReference type="PROSITE" id="PS51379">
    <property type="entry name" value="4FE4S_FER_2"/>
    <property type="match status" value="2"/>
</dbReference>
<evidence type="ECO:0000256" key="2">
    <source>
        <dbReference type="ARBA" id="ARBA00022723"/>
    </source>
</evidence>
<sequence>MTQEKNVQSQDTGTDPQCIQCGRCLEVCPLFSATQKEELSPRGRMLLLERFAETPELFSEKKAASLAASCLTCGRCHKACPRNVDVPHAVARVRAEHAGIARRLWKVWIESSALSWPLFSRMAKLAAPVCGKGDSRIPSSAKKLAALAEPRKLAGFLRPESAPACQYDRKAVVFPGCLAQAVTRRWTSSAEKLLEFLGFETAVRPKWDCCGASLGHAGAEAAQKNARAHNVELWREAGEHLLVTFCASCHAGLAAYATCSSLFRDRAEAERFAESLLPLSSLCQGMSVEQSGDMPSSLVYHHPCHAPDGDPDAVLLHDLLGQSFRQPDAAECCGMGGILQLTAPELSATVGKRCWEGLLQESPSCVLTGCSGCYSQLAGTAPEGVTVAHWLDMFDL</sequence>
<dbReference type="GO" id="GO:0051539">
    <property type="term" value="F:4 iron, 4 sulfur cluster binding"/>
    <property type="evidence" value="ECO:0007669"/>
    <property type="project" value="UniProtKB-KW"/>
</dbReference>
<dbReference type="EMBL" id="FUYA01000001">
    <property type="protein sequence ID" value="SKA64598.1"/>
    <property type="molecule type" value="Genomic_DNA"/>
</dbReference>
<organism evidence="7 8">
    <name type="scientific">Desulfobaculum bizertense DSM 18034</name>
    <dbReference type="NCBI Taxonomy" id="1121442"/>
    <lineage>
        <taxon>Bacteria</taxon>
        <taxon>Pseudomonadati</taxon>
        <taxon>Thermodesulfobacteriota</taxon>
        <taxon>Desulfovibrionia</taxon>
        <taxon>Desulfovibrionales</taxon>
        <taxon>Desulfovibrionaceae</taxon>
        <taxon>Desulfobaculum</taxon>
    </lineage>
</organism>
<evidence type="ECO:0000256" key="3">
    <source>
        <dbReference type="ARBA" id="ARBA00022737"/>
    </source>
</evidence>
<keyword evidence="4" id="KW-0408">Iron</keyword>
<dbReference type="InterPro" id="IPR004017">
    <property type="entry name" value="Cys_rich_dom"/>
</dbReference>
<dbReference type="Pfam" id="PF02754">
    <property type="entry name" value="CCG"/>
    <property type="match status" value="2"/>
</dbReference>
<dbReference type="InterPro" id="IPR009051">
    <property type="entry name" value="Helical_ferredxn"/>
</dbReference>
<dbReference type="RefSeq" id="WP_078683677.1">
    <property type="nucleotide sequence ID" value="NZ_FUYA01000001.1"/>
</dbReference>
<gene>
    <name evidence="7" type="ORF">SAMN02745702_00365</name>
</gene>
<dbReference type="GO" id="GO:0046872">
    <property type="term" value="F:metal ion binding"/>
    <property type="evidence" value="ECO:0007669"/>
    <property type="project" value="UniProtKB-KW"/>
</dbReference>
<keyword evidence="3" id="KW-0677">Repeat</keyword>
<keyword evidence="1" id="KW-0004">4Fe-4S</keyword>
<dbReference type="SUPFAM" id="SSF46548">
    <property type="entry name" value="alpha-helical ferredoxin"/>
    <property type="match status" value="1"/>
</dbReference>
<evidence type="ECO:0000313" key="8">
    <source>
        <dbReference type="Proteomes" id="UP000189733"/>
    </source>
</evidence>
<dbReference type="InterPro" id="IPR017900">
    <property type="entry name" value="4Fe4S_Fe_S_CS"/>
</dbReference>
<dbReference type="Pfam" id="PF13183">
    <property type="entry name" value="Fer4_8"/>
    <property type="match status" value="1"/>
</dbReference>
<dbReference type="AlphaFoldDB" id="A0A1T4VI81"/>
<dbReference type="Proteomes" id="UP000189733">
    <property type="component" value="Unassembled WGS sequence"/>
</dbReference>
<protein>
    <submittedName>
        <fullName evidence="7">Glycolate oxidase iron-sulfur subunit</fullName>
    </submittedName>
</protein>
<evidence type="ECO:0000256" key="1">
    <source>
        <dbReference type="ARBA" id="ARBA00022485"/>
    </source>
</evidence>
<keyword evidence="8" id="KW-1185">Reference proteome</keyword>
<evidence type="ECO:0000313" key="7">
    <source>
        <dbReference type="EMBL" id="SKA64598.1"/>
    </source>
</evidence>
<evidence type="ECO:0000259" key="6">
    <source>
        <dbReference type="PROSITE" id="PS51379"/>
    </source>
</evidence>